<evidence type="ECO:0000313" key="2">
    <source>
        <dbReference type="EMBL" id="ADD84524.1"/>
    </source>
</evidence>
<dbReference type="InterPro" id="IPR003615">
    <property type="entry name" value="HNH_nuc"/>
</dbReference>
<proteinExistence type="predicted"/>
<evidence type="ECO:0000313" key="3">
    <source>
        <dbReference type="Proteomes" id="UP000002633"/>
    </source>
</evidence>
<keyword evidence="2" id="KW-0540">Nuclease</keyword>
<reference evidence="2 3" key="1">
    <citation type="journal article" date="2011" name="Appl. Microbiol. Biotechnol.">
        <title>Isolation and characterisation of KP34-a novel phiKMV-like bacteriophage for Klebsiella pneumoniae.</title>
        <authorList>
            <person name="Drulis-Kawa Z."/>
            <person name="Mackiewicz P."/>
            <person name="Kesik-Szeloch A."/>
            <person name="Maciaszczyk-Dziubinska E."/>
            <person name="Weber-Dabrowska B."/>
            <person name="Dorotkiewicz-Jach A."/>
            <person name="Augustyniak D."/>
            <person name="Majkowska-Skrobek G."/>
            <person name="Bocer T."/>
            <person name="Empel J."/>
            <person name="Kropinski A.M."/>
        </authorList>
    </citation>
    <scope>NUCLEOTIDE SEQUENCE [LARGE SCALE GENOMIC DNA]</scope>
    <source>
        <strain evidence="2">KP34</strain>
    </source>
</reference>
<protein>
    <submittedName>
        <fullName evidence="2">Putative HNH endonuclease</fullName>
    </submittedName>
</protein>
<dbReference type="InterPro" id="IPR044925">
    <property type="entry name" value="His-Me_finger_sf"/>
</dbReference>
<feature type="domain" description="HNH nuclease" evidence="1">
    <location>
        <begin position="56"/>
        <end position="90"/>
    </location>
</feature>
<dbReference type="SUPFAM" id="SSF54060">
    <property type="entry name" value="His-Me finger endonucleases"/>
    <property type="match status" value="1"/>
</dbReference>
<keyword evidence="2" id="KW-0255">Endonuclease</keyword>
<name>D4N3W8_BPK34</name>
<dbReference type="OrthoDB" id="21336at10239"/>
<keyword evidence="3" id="KW-1185">Reference proteome</keyword>
<gene>
    <name evidence="2" type="primary">19</name>
</gene>
<accession>D4N3W8</accession>
<dbReference type="GeneID" id="9006650"/>
<dbReference type="Pfam" id="PF13392">
    <property type="entry name" value="HNH_3"/>
    <property type="match status" value="1"/>
</dbReference>
<dbReference type="Proteomes" id="UP000002633">
    <property type="component" value="Segment"/>
</dbReference>
<dbReference type="RefSeq" id="YP_003517735.1">
    <property type="nucleotide sequence ID" value="NC_013649.2"/>
</dbReference>
<dbReference type="Gene3D" id="3.90.75.20">
    <property type="match status" value="1"/>
</dbReference>
<sequence length="156" mass="17994">MEMNWGDYLYYDDGKLYWIRHSKNGACQPGKEAGYMQPTDGRWVIGLNGRTHKRARIVWEMFHGPIPKGTVIDHINRVREDDRIENLRAVDVPTNNKNKTVDRRNQSGVSGVRWDPIRGKWEANIGRTRLGRFTSKAEAISARLNAEQSHGYLRSS</sequence>
<keyword evidence="2" id="KW-0378">Hydrolase</keyword>
<dbReference type="EMBL" id="GQ413938">
    <property type="protein sequence ID" value="ADD84524.1"/>
    <property type="molecule type" value="Genomic_DNA"/>
</dbReference>
<organism evidence="2 3">
    <name type="scientific">Klebsiella phage KP34</name>
    <name type="common">Bacteriophage KP34</name>
    <dbReference type="NCBI Taxonomy" id="674081"/>
    <lineage>
        <taxon>Viruses</taxon>
        <taxon>Duplodnaviria</taxon>
        <taxon>Heunggongvirae</taxon>
        <taxon>Uroviricota</taxon>
        <taxon>Caudoviricetes</taxon>
        <taxon>Autographivirales</taxon>
        <taxon>Autoscriptoviridae</taxon>
        <taxon>Slopekvirinae</taxon>
        <taxon>Drulisvirus</taxon>
        <taxon>Drulisvirus KP34</taxon>
    </lineage>
</organism>
<dbReference type="GO" id="GO:0004519">
    <property type="term" value="F:endonuclease activity"/>
    <property type="evidence" value="ECO:0007669"/>
    <property type="project" value="UniProtKB-KW"/>
</dbReference>
<dbReference type="KEGG" id="vg:9006650"/>
<evidence type="ECO:0000259" key="1">
    <source>
        <dbReference type="Pfam" id="PF13392"/>
    </source>
</evidence>